<protein>
    <submittedName>
        <fullName evidence="2">Uncharacterized protein</fullName>
    </submittedName>
</protein>
<evidence type="ECO:0000256" key="1">
    <source>
        <dbReference type="SAM" id="MobiDB-lite"/>
    </source>
</evidence>
<dbReference type="AlphaFoldDB" id="A0A841IUR1"/>
<sequence>MIWRPTPTCREEARTPQGRPCVCWLDRGHDGDHEDAAGYRWEPPGVALRRLRDTWGGTHRIAWTGTLWIATARSQAAPWRTEIEPTPAQLEDRLRHRGSPPTIPAPR</sequence>
<accession>A0A841IUR1</accession>
<comment type="caution">
    <text evidence="2">The sequence shown here is derived from an EMBL/GenBank/DDBJ whole genome shotgun (WGS) entry which is preliminary data.</text>
</comment>
<name>A0A841IUR1_9ACTN</name>
<feature type="region of interest" description="Disordered" evidence="1">
    <location>
        <begin position="84"/>
        <end position="107"/>
    </location>
</feature>
<dbReference type="EMBL" id="JACHJO010000012">
    <property type="protein sequence ID" value="MBB6121912.1"/>
    <property type="molecule type" value="Genomic_DNA"/>
</dbReference>
<evidence type="ECO:0000313" key="3">
    <source>
        <dbReference type="Proteomes" id="UP000536604"/>
    </source>
</evidence>
<keyword evidence="3" id="KW-1185">Reference proteome</keyword>
<dbReference type="Proteomes" id="UP000536604">
    <property type="component" value="Unassembled WGS sequence"/>
</dbReference>
<gene>
    <name evidence="2" type="ORF">FHS13_003891</name>
</gene>
<organism evidence="2 3">
    <name type="scientific">Nocardiopsis algeriensis</name>
    <dbReference type="NCBI Taxonomy" id="1478215"/>
    <lineage>
        <taxon>Bacteria</taxon>
        <taxon>Bacillati</taxon>
        <taxon>Actinomycetota</taxon>
        <taxon>Actinomycetes</taxon>
        <taxon>Streptosporangiales</taxon>
        <taxon>Nocardiopsidaceae</taxon>
        <taxon>Nocardiopsis</taxon>
    </lineage>
</organism>
<dbReference type="RefSeq" id="WP_184293353.1">
    <property type="nucleotide sequence ID" value="NZ_JACHJO010000012.1"/>
</dbReference>
<reference evidence="2 3" key="1">
    <citation type="submission" date="2020-08" db="EMBL/GenBank/DDBJ databases">
        <title>Genomic Encyclopedia of Type Strains, Phase III (KMG-III): the genomes of soil and plant-associated and newly described type strains.</title>
        <authorList>
            <person name="Whitman W."/>
        </authorList>
    </citation>
    <scope>NUCLEOTIDE SEQUENCE [LARGE SCALE GENOMIC DNA]</scope>
    <source>
        <strain evidence="2 3">CECT 8712</strain>
    </source>
</reference>
<proteinExistence type="predicted"/>
<evidence type="ECO:0000313" key="2">
    <source>
        <dbReference type="EMBL" id="MBB6121912.1"/>
    </source>
</evidence>